<accession>A0A399E6Q7</accession>
<dbReference type="PANTHER" id="PTHR43646">
    <property type="entry name" value="GLYCOSYLTRANSFERASE"/>
    <property type="match status" value="1"/>
</dbReference>
<keyword evidence="2" id="KW-1003">Cell membrane</keyword>
<evidence type="ECO:0000313" key="7">
    <source>
        <dbReference type="EMBL" id="RIH78899.1"/>
    </source>
</evidence>
<dbReference type="SUPFAM" id="SSF53448">
    <property type="entry name" value="Nucleotide-diphospho-sugar transferases"/>
    <property type="match status" value="1"/>
</dbReference>
<evidence type="ECO:0000256" key="1">
    <source>
        <dbReference type="ARBA" id="ARBA00004236"/>
    </source>
</evidence>
<keyword evidence="4 7" id="KW-0808">Transferase</keyword>
<comment type="subcellular location">
    <subcellularLocation>
        <location evidence="1">Cell membrane</location>
    </subcellularLocation>
</comment>
<evidence type="ECO:0000256" key="5">
    <source>
        <dbReference type="ARBA" id="ARBA00023136"/>
    </source>
</evidence>
<name>A0A399E6Q7_9DEIN</name>
<gene>
    <name evidence="7" type="primary">epsJ_1</name>
    <name evidence="7" type="ORF">Mcate_00612</name>
</gene>
<dbReference type="Gene3D" id="3.90.550.10">
    <property type="entry name" value="Spore Coat Polysaccharide Biosynthesis Protein SpsA, Chain A"/>
    <property type="match status" value="1"/>
</dbReference>
<sequence length="236" mass="26231">MKPTVSVVVPARNEEEMIGACLESILRQEPAPYEVILVDNGSTDRTGEIGRSLGVRVIYQPKPGLHIARQTGLEAASGEVVAATDADCRVEPGWIAAIQEAFSDPEVVETYGPLEFFDGPLFDRLLSRYGYPLFLSIMAKLGQPNTAGGNHAVRRQVALEVGGYDVPFGEDLRLMLKLKQRGKIVYTPKAKVLTSGRRLNKGRWKMYGVHLKNIWARLRGAPQDYGPDYYADRERQ</sequence>
<dbReference type="Pfam" id="PF00535">
    <property type="entry name" value="Glycos_transf_2"/>
    <property type="match status" value="1"/>
</dbReference>
<evidence type="ECO:0000256" key="3">
    <source>
        <dbReference type="ARBA" id="ARBA00022676"/>
    </source>
</evidence>
<dbReference type="AlphaFoldDB" id="A0A399E6Q7"/>
<dbReference type="InterPro" id="IPR001173">
    <property type="entry name" value="Glyco_trans_2-like"/>
</dbReference>
<evidence type="ECO:0000256" key="2">
    <source>
        <dbReference type="ARBA" id="ARBA00022475"/>
    </source>
</evidence>
<keyword evidence="3 7" id="KW-0328">Glycosyltransferase</keyword>
<protein>
    <submittedName>
        <fullName evidence="7">Putative glycosyltransferase EpsJ</fullName>
        <ecNumber evidence="7">2.4.-.-</ecNumber>
    </submittedName>
</protein>
<dbReference type="PANTHER" id="PTHR43646:SF2">
    <property type="entry name" value="GLYCOSYLTRANSFERASE 2-LIKE DOMAIN-CONTAINING PROTEIN"/>
    <property type="match status" value="1"/>
</dbReference>
<keyword evidence="5" id="KW-0472">Membrane</keyword>
<comment type="caution">
    <text evidence="7">The sequence shown here is derived from an EMBL/GenBank/DDBJ whole genome shotgun (WGS) entry which is preliminary data.</text>
</comment>
<evidence type="ECO:0000256" key="4">
    <source>
        <dbReference type="ARBA" id="ARBA00022679"/>
    </source>
</evidence>
<organism evidence="7 8">
    <name type="scientific">Meiothermus taiwanensis</name>
    <dbReference type="NCBI Taxonomy" id="172827"/>
    <lineage>
        <taxon>Bacteria</taxon>
        <taxon>Thermotogati</taxon>
        <taxon>Deinococcota</taxon>
        <taxon>Deinococci</taxon>
        <taxon>Thermales</taxon>
        <taxon>Thermaceae</taxon>
        <taxon>Meiothermus</taxon>
    </lineage>
</organism>
<dbReference type="EMBL" id="QWKX01000010">
    <property type="protein sequence ID" value="RIH78899.1"/>
    <property type="molecule type" value="Genomic_DNA"/>
</dbReference>
<reference evidence="7 8" key="1">
    <citation type="submission" date="2018-08" db="EMBL/GenBank/DDBJ databases">
        <title>Meiothermus cateniformans JCM 15151 genome sequencing project.</title>
        <authorList>
            <person name="Da Costa M.S."/>
            <person name="Albuquerque L."/>
            <person name="Raposo P."/>
            <person name="Froufe H.J.C."/>
            <person name="Barroso C.S."/>
            <person name="Egas C."/>
        </authorList>
    </citation>
    <scope>NUCLEOTIDE SEQUENCE [LARGE SCALE GENOMIC DNA]</scope>
    <source>
        <strain evidence="7 8">JCM 15151</strain>
    </source>
</reference>
<evidence type="ECO:0000313" key="8">
    <source>
        <dbReference type="Proteomes" id="UP000266089"/>
    </source>
</evidence>
<proteinExistence type="predicted"/>
<dbReference type="OrthoDB" id="396512at2"/>
<dbReference type="RefSeq" id="WP_027887833.1">
    <property type="nucleotide sequence ID" value="NZ_JBHSXZ010000015.1"/>
</dbReference>
<feature type="domain" description="Glycosyltransferase 2-like" evidence="6">
    <location>
        <begin position="6"/>
        <end position="158"/>
    </location>
</feature>
<evidence type="ECO:0000259" key="6">
    <source>
        <dbReference type="Pfam" id="PF00535"/>
    </source>
</evidence>
<dbReference type="Proteomes" id="UP000266089">
    <property type="component" value="Unassembled WGS sequence"/>
</dbReference>
<dbReference type="EC" id="2.4.-.-" evidence="7"/>
<dbReference type="GO" id="GO:0005886">
    <property type="term" value="C:plasma membrane"/>
    <property type="evidence" value="ECO:0007669"/>
    <property type="project" value="UniProtKB-SubCell"/>
</dbReference>
<dbReference type="GO" id="GO:0016757">
    <property type="term" value="F:glycosyltransferase activity"/>
    <property type="evidence" value="ECO:0007669"/>
    <property type="project" value="UniProtKB-KW"/>
</dbReference>
<dbReference type="InterPro" id="IPR029044">
    <property type="entry name" value="Nucleotide-diphossugar_trans"/>
</dbReference>